<dbReference type="Pfam" id="PF22666">
    <property type="entry name" value="Glyco_hydro_2_N2"/>
    <property type="match status" value="1"/>
</dbReference>
<reference evidence="10 11" key="1">
    <citation type="submission" date="2015-05" db="EMBL/GenBank/DDBJ databases">
        <title>Distinctive expansion of gene families associated with plant cell wall degradation and secondary metabolism in the genomes of grapevine trunk pathogens.</title>
        <authorList>
            <person name="Lawrence D.P."/>
            <person name="Travadon R."/>
            <person name="Rolshausen P.E."/>
            <person name="Baumgartner K."/>
        </authorList>
    </citation>
    <scope>NUCLEOTIDE SEQUENCE [LARGE SCALE GENOMIC DNA]</scope>
    <source>
        <strain evidence="10">DA912</strain>
    </source>
</reference>
<feature type="domain" description="DUF4982" evidence="7">
    <location>
        <begin position="710"/>
        <end position="768"/>
    </location>
</feature>
<dbReference type="Proteomes" id="UP000034680">
    <property type="component" value="Unassembled WGS sequence"/>
</dbReference>
<evidence type="ECO:0000256" key="2">
    <source>
        <dbReference type="ARBA" id="ARBA00022801"/>
    </source>
</evidence>
<dbReference type="GO" id="GO:0005975">
    <property type="term" value="P:carbohydrate metabolic process"/>
    <property type="evidence" value="ECO:0007669"/>
    <property type="project" value="InterPro"/>
</dbReference>
<dbReference type="SUPFAM" id="SSF51445">
    <property type="entry name" value="(Trans)glycosidases"/>
    <property type="match status" value="1"/>
</dbReference>
<dbReference type="InterPro" id="IPR006101">
    <property type="entry name" value="Glyco_hydro_2"/>
</dbReference>
<dbReference type="InterPro" id="IPR054593">
    <property type="entry name" value="Beta-mannosidase-like_N2"/>
</dbReference>
<dbReference type="InterPro" id="IPR036156">
    <property type="entry name" value="Beta-gal/glucu_dom_sf"/>
</dbReference>
<dbReference type="InterPro" id="IPR006103">
    <property type="entry name" value="Glyco_hydro_2_cat"/>
</dbReference>
<dbReference type="OrthoDB" id="408532at2759"/>
<dbReference type="STRING" id="1214573.A0A0G2IE44"/>
<keyword evidence="2 10" id="KW-0378">Hydrolase</keyword>
<keyword evidence="11" id="KW-1185">Reference proteome</keyword>
<evidence type="ECO:0000313" key="10">
    <source>
        <dbReference type="EMBL" id="KKY37910.1"/>
    </source>
</evidence>
<dbReference type="InterPro" id="IPR008964">
    <property type="entry name" value="Invasin/intimin_cell_adhesion"/>
</dbReference>
<keyword evidence="3" id="KW-0326">Glycosidase</keyword>
<dbReference type="Gene3D" id="2.60.40.10">
    <property type="entry name" value="Immunoglobulins"/>
    <property type="match status" value="3"/>
</dbReference>
<dbReference type="Pfam" id="PF18565">
    <property type="entry name" value="Glyco_hydro2_C5"/>
    <property type="match status" value="1"/>
</dbReference>
<feature type="domain" description="Beta-mannosidase-like galactose-binding" evidence="9">
    <location>
        <begin position="155"/>
        <end position="228"/>
    </location>
</feature>
<dbReference type="AlphaFoldDB" id="A0A0G2IE44"/>
<evidence type="ECO:0000259" key="9">
    <source>
        <dbReference type="Pfam" id="PF22666"/>
    </source>
</evidence>
<dbReference type="Pfam" id="PF02836">
    <property type="entry name" value="Glyco_hydro_2_C"/>
    <property type="match status" value="1"/>
</dbReference>
<dbReference type="EMBL" id="LCUC01000066">
    <property type="protein sequence ID" value="KKY37910.1"/>
    <property type="molecule type" value="Genomic_DNA"/>
</dbReference>
<evidence type="ECO:0000256" key="4">
    <source>
        <dbReference type="SAM" id="SignalP"/>
    </source>
</evidence>
<evidence type="ECO:0000256" key="3">
    <source>
        <dbReference type="ARBA" id="ARBA00023295"/>
    </source>
</evidence>
<comment type="similarity">
    <text evidence="1">Belongs to the glycosyl hydrolase 2 family.</text>
</comment>
<feature type="signal peptide" evidence="4">
    <location>
        <begin position="1"/>
        <end position="30"/>
    </location>
</feature>
<sequence>MHSILRAASNAGGLLVASVILPLCTHPVAAHPAETSAKAPVVPKAEPAAVRERTSINSAWRFQRFEENPDGLSYNDTLKPWILPQANDFIVDGTPYPYPTNATAPGADVIYVQASFDDSSWEQLNLPHDWAVKGPFLAEGISGGMGRLPSNGVGWYRRNLTFTEADVDGTRSIYLDIDGAQSYAAVWLNGNLVGGWPYGYASFRVDLTDHVNAGEDNILAVRLDNAKESSRWYPGAGIYRNVWIVKASKVHVAQSGTKIRTPSVSADSATVDLVVEVENKQDEAQTVDIATQVHLIGSDEVVASFPTGSVDVDAQGKASVNGSVTITNPQLWGVLPSGTPNQYVAVTTVSSGDSVLDTYETKFGIRSLEYTSEGLYVNGERVYVQGTNNHHDLGSLGAAFNYRAAERQLEYLRDLGSNALRMSHNPPAPELLDLADEFGFLVINEAFDTWNRAKVDNDYHLLFPEWHEADLRSFVRRDFNHPSVMVWSIGNEIPEQSTAEGGATGQILKDIVDSEDGTRPITSALNNAQPGSALADVLDVESLNYQGEGRGASYNGSFPRFHATYPDKLLWTSESASSLSSRGTYIFPVVGNQSADVFDGSGGNSTAQQVSAYELYGPSWGSSADKVFAQQDRYQPFAAGEFVWTGWDYIGEPTPYDGDEYTARSSYFGIIDLAGFKKDRWWLYQARWAPEVRSAHILPHWSWDGQREAKVTPVHVFSSADEAELFVNGKSAGRVAKGEGEYRFRWDNVTYSPGSLKAVTYKDGEVWAEEEVRTVGAAASLNISADRTAITGDGYDLSYVSIAVVDDKGDRVPYASNEITFSVDGPGEIVATDNGDPIDLTVFPSPVRKAFNGYALAIVKGTGSGEITVKATADGLTGAEVIVRAS</sequence>
<evidence type="ECO:0000259" key="6">
    <source>
        <dbReference type="Pfam" id="PF02836"/>
    </source>
</evidence>
<proteinExistence type="inferred from homology"/>
<name>A0A0G2IE44_9PEZI</name>
<feature type="domain" description="Glycoside hydrolase family 2 immunoglobulin-like beta-sandwich" evidence="5">
    <location>
        <begin position="261"/>
        <end position="366"/>
    </location>
</feature>
<reference evidence="10 11" key="2">
    <citation type="submission" date="2015-05" db="EMBL/GenBank/DDBJ databases">
        <authorList>
            <person name="Morales-Cruz A."/>
            <person name="Amrine K.C."/>
            <person name="Cantu D."/>
        </authorList>
    </citation>
    <scope>NUCLEOTIDE SEQUENCE [LARGE SCALE GENOMIC DNA]</scope>
    <source>
        <strain evidence="10">DA912</strain>
    </source>
</reference>
<dbReference type="InterPro" id="IPR051913">
    <property type="entry name" value="GH2_Domain-Containing"/>
</dbReference>
<dbReference type="Pfam" id="PF00703">
    <property type="entry name" value="Glyco_hydro_2"/>
    <property type="match status" value="1"/>
</dbReference>
<dbReference type="Gene3D" id="2.60.120.260">
    <property type="entry name" value="Galactose-binding domain-like"/>
    <property type="match status" value="1"/>
</dbReference>
<dbReference type="GO" id="GO:0004553">
    <property type="term" value="F:hydrolase activity, hydrolyzing O-glycosyl compounds"/>
    <property type="evidence" value="ECO:0007669"/>
    <property type="project" value="InterPro"/>
</dbReference>
<dbReference type="InterPro" id="IPR006102">
    <property type="entry name" value="Ig-like_GH2"/>
</dbReference>
<evidence type="ECO:0000256" key="1">
    <source>
        <dbReference type="ARBA" id="ARBA00007401"/>
    </source>
</evidence>
<evidence type="ECO:0000313" key="11">
    <source>
        <dbReference type="Proteomes" id="UP000034680"/>
    </source>
</evidence>
<dbReference type="InterPro" id="IPR040605">
    <property type="entry name" value="Glyco_hydro2_dom5"/>
</dbReference>
<gene>
    <name evidence="10" type="ORF">UCDDA912_g02127</name>
</gene>
<dbReference type="SUPFAM" id="SSF49785">
    <property type="entry name" value="Galactose-binding domain-like"/>
    <property type="match status" value="1"/>
</dbReference>
<dbReference type="Gene3D" id="3.20.20.80">
    <property type="entry name" value="Glycosidases"/>
    <property type="match status" value="1"/>
</dbReference>
<evidence type="ECO:0000259" key="5">
    <source>
        <dbReference type="Pfam" id="PF00703"/>
    </source>
</evidence>
<protein>
    <submittedName>
        <fullName evidence="10">Putative glycoside hydrolase family 2 protein</fullName>
    </submittedName>
</protein>
<accession>A0A0G2IE44</accession>
<dbReference type="SUPFAM" id="SSF49373">
    <property type="entry name" value="Invasin/intimin cell-adhesion fragments"/>
    <property type="match status" value="1"/>
</dbReference>
<comment type="caution">
    <text evidence="10">The sequence shown here is derived from an EMBL/GenBank/DDBJ whole genome shotgun (WGS) entry which is preliminary data.</text>
</comment>
<evidence type="ECO:0000259" key="7">
    <source>
        <dbReference type="Pfam" id="PF16355"/>
    </source>
</evidence>
<dbReference type="SUPFAM" id="SSF49303">
    <property type="entry name" value="beta-Galactosidase/glucuronidase domain"/>
    <property type="match status" value="1"/>
</dbReference>
<dbReference type="NCBIfam" id="NF041463">
    <property type="entry name" value="GalB"/>
    <property type="match status" value="1"/>
</dbReference>
<dbReference type="PRINTS" id="PR00132">
    <property type="entry name" value="GLHYDRLASE2"/>
</dbReference>
<dbReference type="InterPro" id="IPR032311">
    <property type="entry name" value="DUF4982"/>
</dbReference>
<dbReference type="PANTHER" id="PTHR42732">
    <property type="entry name" value="BETA-GALACTOSIDASE"/>
    <property type="match status" value="1"/>
</dbReference>
<feature type="domain" description="Glycoside hydrolase family 2 catalytic" evidence="6">
    <location>
        <begin position="372"/>
        <end position="546"/>
    </location>
</feature>
<dbReference type="PANTHER" id="PTHR42732:SF1">
    <property type="entry name" value="BETA-MANNOSIDASE"/>
    <property type="match status" value="1"/>
</dbReference>
<evidence type="ECO:0000259" key="8">
    <source>
        <dbReference type="Pfam" id="PF18565"/>
    </source>
</evidence>
<feature type="domain" description="Glycoside hydrolase family 2" evidence="8">
    <location>
        <begin position="781"/>
        <end position="881"/>
    </location>
</feature>
<dbReference type="InterPro" id="IPR008979">
    <property type="entry name" value="Galactose-bd-like_sf"/>
</dbReference>
<dbReference type="InterPro" id="IPR048229">
    <property type="entry name" value="GalB-like"/>
</dbReference>
<organism evidence="10 11">
    <name type="scientific">Diaporthe ampelina</name>
    <dbReference type="NCBI Taxonomy" id="1214573"/>
    <lineage>
        <taxon>Eukaryota</taxon>
        <taxon>Fungi</taxon>
        <taxon>Dikarya</taxon>
        <taxon>Ascomycota</taxon>
        <taxon>Pezizomycotina</taxon>
        <taxon>Sordariomycetes</taxon>
        <taxon>Sordariomycetidae</taxon>
        <taxon>Diaporthales</taxon>
        <taxon>Diaporthaceae</taxon>
        <taxon>Diaporthe</taxon>
    </lineage>
</organism>
<dbReference type="InterPro" id="IPR013783">
    <property type="entry name" value="Ig-like_fold"/>
</dbReference>
<keyword evidence="4" id="KW-0732">Signal</keyword>
<dbReference type="Pfam" id="PF16355">
    <property type="entry name" value="DUF4982"/>
    <property type="match status" value="1"/>
</dbReference>
<dbReference type="InterPro" id="IPR017853">
    <property type="entry name" value="GH"/>
</dbReference>
<feature type="chain" id="PRO_5002545661" evidence="4">
    <location>
        <begin position="31"/>
        <end position="886"/>
    </location>
</feature>